<evidence type="ECO:0000256" key="1">
    <source>
        <dbReference type="ARBA" id="ARBA00004141"/>
    </source>
</evidence>
<evidence type="ECO:0000256" key="3">
    <source>
        <dbReference type="ARBA" id="ARBA00022989"/>
    </source>
</evidence>
<dbReference type="SUPFAM" id="SSF51206">
    <property type="entry name" value="cAMP-binding domain-like"/>
    <property type="match status" value="1"/>
</dbReference>
<dbReference type="InterPro" id="IPR052706">
    <property type="entry name" value="Membrane-Transporter-like"/>
</dbReference>
<dbReference type="SMART" id="SM00100">
    <property type="entry name" value="cNMP"/>
    <property type="match status" value="1"/>
</dbReference>
<feature type="transmembrane region" description="Helical" evidence="6">
    <location>
        <begin position="240"/>
        <end position="264"/>
    </location>
</feature>
<keyword evidence="4 6" id="KW-0472">Membrane</keyword>
<feature type="domain" description="STAS" evidence="8">
    <location>
        <begin position="574"/>
        <end position="681"/>
    </location>
</feature>
<dbReference type="Gene3D" id="3.30.750.24">
    <property type="entry name" value="STAS domain"/>
    <property type="match status" value="1"/>
</dbReference>
<dbReference type="SUPFAM" id="SSF52091">
    <property type="entry name" value="SpoIIaa-like"/>
    <property type="match status" value="1"/>
</dbReference>
<dbReference type="PROSITE" id="PS50042">
    <property type="entry name" value="CNMP_BINDING_3"/>
    <property type="match status" value="1"/>
</dbReference>
<evidence type="ECO:0000256" key="2">
    <source>
        <dbReference type="ARBA" id="ARBA00022692"/>
    </source>
</evidence>
<feature type="domain" description="Cyclic nucleotide-binding" evidence="7">
    <location>
        <begin position="789"/>
        <end position="882"/>
    </location>
</feature>
<proteinExistence type="predicted"/>
<dbReference type="InterPro" id="IPR000595">
    <property type="entry name" value="cNMP-bd_dom"/>
</dbReference>
<evidence type="ECO:0000313" key="10">
    <source>
        <dbReference type="Proteomes" id="UP000290288"/>
    </source>
</evidence>
<feature type="transmembrane region" description="Helical" evidence="6">
    <location>
        <begin position="145"/>
        <end position="163"/>
    </location>
</feature>
<dbReference type="EMBL" id="SDEE01000203">
    <property type="protein sequence ID" value="RXW19423.1"/>
    <property type="molecule type" value="Genomic_DNA"/>
</dbReference>
<feature type="transmembrane region" description="Helical" evidence="6">
    <location>
        <begin position="449"/>
        <end position="482"/>
    </location>
</feature>
<dbReference type="Pfam" id="PF00916">
    <property type="entry name" value="Sulfate_transp"/>
    <property type="match status" value="1"/>
</dbReference>
<evidence type="ECO:0000256" key="4">
    <source>
        <dbReference type="ARBA" id="ARBA00023136"/>
    </source>
</evidence>
<feature type="transmembrane region" description="Helical" evidence="6">
    <location>
        <begin position="502"/>
        <end position="534"/>
    </location>
</feature>
<organism evidence="9 10">
    <name type="scientific">Candolleomyces aberdarensis</name>
    <dbReference type="NCBI Taxonomy" id="2316362"/>
    <lineage>
        <taxon>Eukaryota</taxon>
        <taxon>Fungi</taxon>
        <taxon>Dikarya</taxon>
        <taxon>Basidiomycota</taxon>
        <taxon>Agaricomycotina</taxon>
        <taxon>Agaricomycetes</taxon>
        <taxon>Agaricomycetidae</taxon>
        <taxon>Agaricales</taxon>
        <taxon>Agaricineae</taxon>
        <taxon>Psathyrellaceae</taxon>
        <taxon>Candolleomyces</taxon>
    </lineage>
</organism>
<keyword evidence="10" id="KW-1185">Reference proteome</keyword>
<gene>
    <name evidence="9" type="ORF">EST38_g6429</name>
</gene>
<evidence type="ECO:0000259" key="7">
    <source>
        <dbReference type="PROSITE" id="PS50042"/>
    </source>
</evidence>
<dbReference type="InterPro" id="IPR036513">
    <property type="entry name" value="STAS_dom_sf"/>
</dbReference>
<evidence type="ECO:0000313" key="9">
    <source>
        <dbReference type="EMBL" id="RXW19423.1"/>
    </source>
</evidence>
<dbReference type="AlphaFoldDB" id="A0A4Q2DHV0"/>
<evidence type="ECO:0000256" key="6">
    <source>
        <dbReference type="SAM" id="Phobius"/>
    </source>
</evidence>
<dbReference type="Pfam" id="PF00027">
    <property type="entry name" value="cNMP_binding"/>
    <property type="match status" value="1"/>
</dbReference>
<dbReference type="PROSITE" id="PS50801">
    <property type="entry name" value="STAS"/>
    <property type="match status" value="1"/>
</dbReference>
<dbReference type="InterPro" id="IPR002645">
    <property type="entry name" value="STAS_dom"/>
</dbReference>
<dbReference type="OrthoDB" id="409725at2759"/>
<name>A0A4Q2DHV0_9AGAR</name>
<keyword evidence="2 6" id="KW-0812">Transmembrane</keyword>
<feature type="transmembrane region" description="Helical" evidence="6">
    <location>
        <begin position="364"/>
        <end position="386"/>
    </location>
</feature>
<evidence type="ECO:0008006" key="11">
    <source>
        <dbReference type="Google" id="ProtNLM"/>
    </source>
</evidence>
<dbReference type="STRING" id="2316362.A0A4Q2DHV0"/>
<protein>
    <recommendedName>
        <fullName evidence="11">Sulfate transporter</fullName>
    </recommendedName>
</protein>
<dbReference type="InterPro" id="IPR011547">
    <property type="entry name" value="SLC26A/SulP_dom"/>
</dbReference>
<comment type="subcellular location">
    <subcellularLocation>
        <location evidence="1">Membrane</location>
        <topology evidence="1">Multi-pass membrane protein</topology>
    </subcellularLocation>
</comment>
<feature type="transmembrane region" description="Helical" evidence="6">
    <location>
        <begin position="201"/>
        <end position="224"/>
    </location>
</feature>
<dbReference type="InterPro" id="IPR018490">
    <property type="entry name" value="cNMP-bd_dom_sf"/>
</dbReference>
<dbReference type="CDD" id="cd00038">
    <property type="entry name" value="CAP_ED"/>
    <property type="match status" value="1"/>
</dbReference>
<feature type="transmembrane region" description="Helical" evidence="6">
    <location>
        <begin position="309"/>
        <end position="331"/>
    </location>
</feature>
<dbReference type="GO" id="GO:0016020">
    <property type="term" value="C:membrane"/>
    <property type="evidence" value="ECO:0007669"/>
    <property type="project" value="UniProtKB-SubCell"/>
</dbReference>
<sequence length="898" mass="99197">MRHQLSSDDITASIPNETTPLLIHSAGQRDPSPTRTHDPLDSGIPPSFVGIAPGKANGPLDVSITWRERFHSFKQNLGPTSVKKTVKQVGEQVAQLDPLSPDHLKTALSSIPAVLLGCLLNILDGVSYGMIIFPATGVFSGLGPMGVSMFFITAIVSQLIYTLGGSGFAGANGSMMIEVVPFFHILANSIASQIGEENPEAIIATTLVAYAFSSLLTGLTFLLLGKLKLGVVVGFFPRHILVGCIGGVGVFLIITGLAVCLRIPDDDFTMSWETIHLMFFETHNLILWALPLALAILLRIITHKYHHQLIFPLFFIVIPLIFYIVVAAGRFDLGVLRKDGWLFDVGVTAGEHWYQFYSYLDFRYVWFSALWSTLPTQFALLFFNILHPPLNVPALAVSLDMDVNTDKELIAHGYSNLLAGLVGTVPNYLVYVNTLLFYRVGGTTRIASFLLAVATVGLLLVGTGPIAYLPVMVVGALIFVLGYDLVKEALWDTRHRTSTTEYITIVSIMVCMTVWDFVIGVVFGIIVSCFFFVVQNSHRRSIRSIFTGDTAMSAVRRPSFQRAYIREVAKQTTVIRLQGFLFFGTITYVEEAIRDLIDGPSYQKNPVQFLVLDFANVAGVDMSSAEALVRVERLITAKCITLVFSGFEVDSPVGQALDSVGLLAAERVELFSSFNDAMEWTENVYLRTWYRQQKHEVATTFAVPVRRQTDEGRLFIGSFVPSPRRSHIREAGERTIASELATHQEQASSPEPLNTIIKAFSSYGVINPQQFAPISLYFDRIPVPPKFVLWKQGDQPDGLYILESGLVRAIYRFENPAQDFEESMVAGTIAGELSALANSPRNCTAVVEHAGVLWKLSSANLHKLQIEQPELARIFLQFVLKAAHIDYDILLTAIASRQ</sequence>
<dbReference type="PANTHER" id="PTHR43310">
    <property type="entry name" value="SULFATE TRANSPORTER YBAR-RELATED"/>
    <property type="match status" value="1"/>
</dbReference>
<dbReference type="Gene3D" id="2.60.120.10">
    <property type="entry name" value="Jelly Rolls"/>
    <property type="match status" value="1"/>
</dbReference>
<accession>A0A4Q2DHV0</accession>
<feature type="region of interest" description="Disordered" evidence="5">
    <location>
        <begin position="23"/>
        <end position="45"/>
    </location>
</feature>
<dbReference type="CDD" id="cd07042">
    <property type="entry name" value="STAS_SulP_like_sulfate_transporter"/>
    <property type="match status" value="1"/>
</dbReference>
<reference evidence="9 10" key="1">
    <citation type="submission" date="2019-01" db="EMBL/GenBank/DDBJ databases">
        <title>Draft genome sequence of Psathyrella aberdarensis IHI B618.</title>
        <authorList>
            <person name="Buettner E."/>
            <person name="Kellner H."/>
        </authorList>
    </citation>
    <scope>NUCLEOTIDE SEQUENCE [LARGE SCALE GENOMIC DNA]</scope>
    <source>
        <strain evidence="9 10">IHI B618</strain>
    </source>
</reference>
<dbReference type="Pfam" id="PF01740">
    <property type="entry name" value="STAS"/>
    <property type="match status" value="1"/>
</dbReference>
<feature type="transmembrane region" description="Helical" evidence="6">
    <location>
        <begin position="113"/>
        <end position="133"/>
    </location>
</feature>
<dbReference type="Proteomes" id="UP000290288">
    <property type="component" value="Unassembled WGS sequence"/>
</dbReference>
<dbReference type="PANTHER" id="PTHR43310:SF4">
    <property type="entry name" value="AFR304WP"/>
    <property type="match status" value="1"/>
</dbReference>
<evidence type="ECO:0000256" key="5">
    <source>
        <dbReference type="SAM" id="MobiDB-lite"/>
    </source>
</evidence>
<feature type="transmembrane region" description="Helical" evidence="6">
    <location>
        <begin position="284"/>
        <end position="302"/>
    </location>
</feature>
<evidence type="ECO:0000259" key="8">
    <source>
        <dbReference type="PROSITE" id="PS50801"/>
    </source>
</evidence>
<dbReference type="InterPro" id="IPR014710">
    <property type="entry name" value="RmlC-like_jellyroll"/>
</dbReference>
<keyword evidence="3 6" id="KW-1133">Transmembrane helix</keyword>
<comment type="caution">
    <text evidence="9">The sequence shown here is derived from an EMBL/GenBank/DDBJ whole genome shotgun (WGS) entry which is preliminary data.</text>
</comment>